<keyword evidence="5" id="KW-0560">Oxidoreductase</keyword>
<protein>
    <recommendedName>
        <fullName evidence="10">FAD-binding domain-containing protein</fullName>
    </recommendedName>
</protein>
<dbReference type="InterPro" id="IPR050641">
    <property type="entry name" value="RIFMO-like"/>
</dbReference>
<dbReference type="Pfam" id="PF07976">
    <property type="entry name" value="Phe_hydrox_dim"/>
    <property type="match status" value="1"/>
</dbReference>
<accession>W4K5I7</accession>
<evidence type="ECO:0000256" key="3">
    <source>
        <dbReference type="ARBA" id="ARBA00022630"/>
    </source>
</evidence>
<dbReference type="OrthoDB" id="10016252at2759"/>
<dbReference type="Gene3D" id="3.40.30.20">
    <property type="match status" value="1"/>
</dbReference>
<feature type="domain" description="Phenol hydroxylase-like C-terminal dimerisation" evidence="7">
    <location>
        <begin position="432"/>
        <end position="682"/>
    </location>
</feature>
<dbReference type="InterPro" id="IPR002938">
    <property type="entry name" value="FAD-bd"/>
</dbReference>
<dbReference type="RefSeq" id="XP_009547052.1">
    <property type="nucleotide sequence ID" value="XM_009548757.1"/>
</dbReference>
<dbReference type="GO" id="GO:0016709">
    <property type="term" value="F:oxidoreductase activity, acting on paired donors, with incorporation or reduction of molecular oxygen, NAD(P)H as one donor, and incorporation of one atom of oxygen"/>
    <property type="evidence" value="ECO:0007669"/>
    <property type="project" value="UniProtKB-ARBA"/>
</dbReference>
<evidence type="ECO:0000256" key="4">
    <source>
        <dbReference type="ARBA" id="ARBA00022827"/>
    </source>
</evidence>
<dbReference type="PANTHER" id="PTHR43004">
    <property type="entry name" value="TRK SYSTEM POTASSIUM UPTAKE PROTEIN"/>
    <property type="match status" value="1"/>
</dbReference>
<dbReference type="Gene3D" id="3.50.50.60">
    <property type="entry name" value="FAD/NAD(P)-binding domain"/>
    <property type="match status" value="1"/>
</dbReference>
<dbReference type="InterPro" id="IPR012941">
    <property type="entry name" value="Phe_hydrox_C_dim_dom"/>
</dbReference>
<organism evidence="8 9">
    <name type="scientific">Heterobasidion irregulare (strain TC 32-1)</name>
    <dbReference type="NCBI Taxonomy" id="747525"/>
    <lineage>
        <taxon>Eukaryota</taxon>
        <taxon>Fungi</taxon>
        <taxon>Dikarya</taxon>
        <taxon>Basidiomycota</taxon>
        <taxon>Agaricomycotina</taxon>
        <taxon>Agaricomycetes</taxon>
        <taxon>Russulales</taxon>
        <taxon>Bondarzewiaceae</taxon>
        <taxon>Heterobasidion</taxon>
        <taxon>Heterobasidion annosum species complex</taxon>
    </lineage>
</organism>
<proteinExistence type="inferred from homology"/>
<dbReference type="GO" id="GO:0071949">
    <property type="term" value="F:FAD binding"/>
    <property type="evidence" value="ECO:0007669"/>
    <property type="project" value="InterPro"/>
</dbReference>
<dbReference type="PANTHER" id="PTHR43004:SF19">
    <property type="entry name" value="BINDING MONOOXYGENASE, PUTATIVE (JCVI)-RELATED"/>
    <property type="match status" value="1"/>
</dbReference>
<dbReference type="Pfam" id="PF01494">
    <property type="entry name" value="FAD_binding_3"/>
    <property type="match status" value="1"/>
</dbReference>
<feature type="domain" description="FAD-binding" evidence="6">
    <location>
        <begin position="7"/>
        <end position="383"/>
    </location>
</feature>
<sequence length="682" mass="75553">MDQGVHDALVVGAGPAGLAVSVMLCRMGIKPLLIDAGTYAKHEWGRAEVLHSRMSEVFESLGEPYHQFMSMSRAMSSQTFWKLENGVAERTLIQPYYSGATDFNVPHPRNLHQGLIEEILLRDAEHYNPGFCVNWQWKFVDMDSQASGEPCKVTLQHVETAETKVVLAKYVLGADGARSAVRGWAAKFGVSMETQPTTDRSYVRDLIGVTSDFPDLERLSYVIVTLTPISLLCTLLIFFLRPHRLIVSEKGVMINVPKDPVAGKRVTRLSLQPTEDPCGLSKEEMSRLVKSMIAPFRLDWDEISWESSYTVSSMSLWLRTKSSCWVMLAIPIALEAGGLGMNTSMLEGHNLGWKLALVLKGIAKPEILSTYGAERHPVAYNLISIDRQLVQAAAKYHHEKTKETDNDTTGENADIQKIYEITSGYASGSSIVYSPNLLVTPPNNIAEVFAADKPSAPVGGRTRPALMKRFSDGVIVSVHPRFDGRFTIFLLVGDLEHPGTVDSLLSLDDYITSLGSIYTRYGESVRIEDIPIHLRMRPIDGKAGAVPIPEGRKLYTYEDDDLPQFDDGYGTRSHSLFRSMVITTTKDAEVFKLASFMARVSPLGQSKSRLLHPSRLFSDSCAALSPFEEAILRHPVHEKWGIDQGVGAIVVVRPDGHVGMRADGYGIGAWKEVEKYFAGFLI</sequence>
<evidence type="ECO:0000259" key="6">
    <source>
        <dbReference type="Pfam" id="PF01494"/>
    </source>
</evidence>
<comment type="similarity">
    <text evidence="2">Belongs to the PheA/TfdB FAD monooxygenase family.</text>
</comment>
<evidence type="ECO:0008006" key="10">
    <source>
        <dbReference type="Google" id="ProtNLM"/>
    </source>
</evidence>
<name>W4K5I7_HETIT</name>
<comment type="cofactor">
    <cofactor evidence="1">
        <name>FAD</name>
        <dbReference type="ChEBI" id="CHEBI:57692"/>
    </cofactor>
</comment>
<dbReference type="HOGENOM" id="CLU_009665_9_3_1"/>
<evidence type="ECO:0000313" key="9">
    <source>
        <dbReference type="Proteomes" id="UP000030671"/>
    </source>
</evidence>
<evidence type="ECO:0000256" key="5">
    <source>
        <dbReference type="ARBA" id="ARBA00023002"/>
    </source>
</evidence>
<dbReference type="Proteomes" id="UP000030671">
    <property type="component" value="Unassembled WGS sequence"/>
</dbReference>
<gene>
    <name evidence="8" type="ORF">HETIRDRAFT_320909</name>
</gene>
<keyword evidence="4" id="KW-0274">FAD</keyword>
<dbReference type="SUPFAM" id="SSF52833">
    <property type="entry name" value="Thioredoxin-like"/>
    <property type="match status" value="1"/>
</dbReference>
<evidence type="ECO:0000256" key="1">
    <source>
        <dbReference type="ARBA" id="ARBA00001974"/>
    </source>
</evidence>
<dbReference type="PRINTS" id="PR00420">
    <property type="entry name" value="RNGMNOXGNASE"/>
</dbReference>
<evidence type="ECO:0000259" key="7">
    <source>
        <dbReference type="Pfam" id="PF07976"/>
    </source>
</evidence>
<evidence type="ECO:0000256" key="2">
    <source>
        <dbReference type="ARBA" id="ARBA00007801"/>
    </source>
</evidence>
<dbReference type="InterPro" id="IPR036188">
    <property type="entry name" value="FAD/NAD-bd_sf"/>
</dbReference>
<evidence type="ECO:0000313" key="8">
    <source>
        <dbReference type="EMBL" id="ETW80281.1"/>
    </source>
</evidence>
<dbReference type="AlphaFoldDB" id="W4K5I7"/>
<dbReference type="GeneID" id="20670704"/>
<dbReference type="InterPro" id="IPR038220">
    <property type="entry name" value="PHOX_C_sf"/>
</dbReference>
<dbReference type="SUPFAM" id="SSF51905">
    <property type="entry name" value="FAD/NAD(P)-binding domain"/>
    <property type="match status" value="1"/>
</dbReference>
<reference evidence="8 9" key="1">
    <citation type="journal article" date="2012" name="New Phytol.">
        <title>Insight into trade-off between wood decay and parasitism from the genome of a fungal forest pathogen.</title>
        <authorList>
            <person name="Olson A."/>
            <person name="Aerts A."/>
            <person name="Asiegbu F."/>
            <person name="Belbahri L."/>
            <person name="Bouzid O."/>
            <person name="Broberg A."/>
            <person name="Canback B."/>
            <person name="Coutinho P.M."/>
            <person name="Cullen D."/>
            <person name="Dalman K."/>
            <person name="Deflorio G."/>
            <person name="van Diepen L.T."/>
            <person name="Dunand C."/>
            <person name="Duplessis S."/>
            <person name="Durling M."/>
            <person name="Gonthier P."/>
            <person name="Grimwood J."/>
            <person name="Fossdal C.G."/>
            <person name="Hansson D."/>
            <person name="Henrissat B."/>
            <person name="Hietala A."/>
            <person name="Himmelstrand K."/>
            <person name="Hoffmeister D."/>
            <person name="Hogberg N."/>
            <person name="James T.Y."/>
            <person name="Karlsson M."/>
            <person name="Kohler A."/>
            <person name="Kues U."/>
            <person name="Lee Y.H."/>
            <person name="Lin Y.C."/>
            <person name="Lind M."/>
            <person name="Lindquist E."/>
            <person name="Lombard V."/>
            <person name="Lucas S."/>
            <person name="Lunden K."/>
            <person name="Morin E."/>
            <person name="Murat C."/>
            <person name="Park J."/>
            <person name="Raffaello T."/>
            <person name="Rouze P."/>
            <person name="Salamov A."/>
            <person name="Schmutz J."/>
            <person name="Solheim H."/>
            <person name="Stahlberg J."/>
            <person name="Velez H."/>
            <person name="de Vries R.P."/>
            <person name="Wiebenga A."/>
            <person name="Woodward S."/>
            <person name="Yakovlev I."/>
            <person name="Garbelotto M."/>
            <person name="Martin F."/>
            <person name="Grigoriev I.V."/>
            <person name="Stenlid J."/>
        </authorList>
    </citation>
    <scope>NUCLEOTIDE SEQUENCE [LARGE SCALE GENOMIC DNA]</scope>
    <source>
        <strain evidence="8 9">TC 32-1</strain>
    </source>
</reference>
<dbReference type="eggNOG" id="KOG3855">
    <property type="taxonomic scope" value="Eukaryota"/>
</dbReference>
<dbReference type="InParanoid" id="W4K5I7"/>
<keyword evidence="9" id="KW-1185">Reference proteome</keyword>
<dbReference type="EMBL" id="KI925459">
    <property type="protein sequence ID" value="ETW80281.1"/>
    <property type="molecule type" value="Genomic_DNA"/>
</dbReference>
<dbReference type="Gene3D" id="3.30.9.10">
    <property type="entry name" value="D-Amino Acid Oxidase, subunit A, domain 2"/>
    <property type="match status" value="1"/>
</dbReference>
<dbReference type="InterPro" id="IPR036249">
    <property type="entry name" value="Thioredoxin-like_sf"/>
</dbReference>
<keyword evidence="3" id="KW-0285">Flavoprotein</keyword>
<dbReference type="KEGG" id="hir:HETIRDRAFT_320909"/>